<comment type="function">
    <text evidence="9">Catalyzes the ATP-dependent phosphorylation of N-acetyl-L-glutamate.</text>
</comment>
<keyword evidence="3 9" id="KW-0028">Amino-acid biosynthesis</keyword>
<dbReference type="CDD" id="cd04238">
    <property type="entry name" value="AAK_NAGK-like"/>
    <property type="match status" value="1"/>
</dbReference>
<dbReference type="NCBIfam" id="TIGR00761">
    <property type="entry name" value="argB"/>
    <property type="match status" value="1"/>
</dbReference>
<dbReference type="RefSeq" id="WP_266010148.1">
    <property type="nucleotide sequence ID" value="NZ_JAPFQP010000001.1"/>
</dbReference>
<dbReference type="InterPro" id="IPR037528">
    <property type="entry name" value="ArgB"/>
</dbReference>
<evidence type="ECO:0000313" key="12">
    <source>
        <dbReference type="Proteomes" id="UP001207116"/>
    </source>
</evidence>
<comment type="subcellular location">
    <subcellularLocation>
        <location evidence="9">Cytoplasm</location>
    </subcellularLocation>
</comment>
<gene>
    <name evidence="9 11" type="primary">argB</name>
    <name evidence="11" type="ORF">OO016_00940</name>
</gene>
<dbReference type="Gene3D" id="3.40.1160.10">
    <property type="entry name" value="Acetylglutamate kinase-like"/>
    <property type="match status" value="1"/>
</dbReference>
<evidence type="ECO:0000313" key="11">
    <source>
        <dbReference type="EMBL" id="MCX2718152.1"/>
    </source>
</evidence>
<dbReference type="PANTHER" id="PTHR23342:SF0">
    <property type="entry name" value="N-ACETYLGLUTAMATE SYNTHASE, MITOCHONDRIAL"/>
    <property type="match status" value="1"/>
</dbReference>
<dbReference type="SUPFAM" id="SSF53633">
    <property type="entry name" value="Carbamate kinase-like"/>
    <property type="match status" value="1"/>
</dbReference>
<evidence type="ECO:0000256" key="4">
    <source>
        <dbReference type="ARBA" id="ARBA00022679"/>
    </source>
</evidence>
<dbReference type="PIRSF" id="PIRSF000728">
    <property type="entry name" value="NAGK"/>
    <property type="match status" value="1"/>
</dbReference>
<evidence type="ECO:0000256" key="6">
    <source>
        <dbReference type="ARBA" id="ARBA00022777"/>
    </source>
</evidence>
<proteinExistence type="inferred from homology"/>
<keyword evidence="4 9" id="KW-0808">Transferase</keyword>
<dbReference type="Proteomes" id="UP001207116">
    <property type="component" value="Unassembled WGS sequence"/>
</dbReference>
<dbReference type="InterPro" id="IPR004662">
    <property type="entry name" value="AcgluKinase_fam"/>
</dbReference>
<sequence length="259" mass="28160">MKRELSIVKIGGNVIENSSELNNFLRLFSALDTHKILVHGGGKKATEIGQKLGIKSKMIEGRRITDAGSLDVALMVYAGLVNKKIVGTLQAMDCNALGLSGADANLVQAYKRPVTKVDFGLVGDISGVNASALKNFLEMGMVPVFCALTHDQKGQMLNTNADTIAAELAIALSSNYKVTLYYCFEKQGVLMDKDDEQSVIPDINWTSYQQLITDRIITDGMLPKMENSFRALKSKVARVCIGNISMLESGKSLYTTLSL</sequence>
<protein>
    <recommendedName>
        <fullName evidence="9">Acetylglutamate kinase</fullName>
        <ecNumber evidence="9">2.7.2.8</ecNumber>
    </recommendedName>
    <alternativeName>
        <fullName evidence="9">N-acetyl-L-glutamate 5-phosphotransferase</fullName>
    </alternativeName>
    <alternativeName>
        <fullName evidence="9">NAG kinase</fullName>
        <shortName evidence="9">NAGK</shortName>
    </alternativeName>
</protein>
<evidence type="ECO:0000256" key="2">
    <source>
        <dbReference type="ARBA" id="ARBA00022571"/>
    </source>
</evidence>
<dbReference type="GO" id="GO:0003991">
    <property type="term" value="F:acetylglutamate kinase activity"/>
    <property type="evidence" value="ECO:0007669"/>
    <property type="project" value="UniProtKB-UniRule"/>
</dbReference>
<dbReference type="PANTHER" id="PTHR23342">
    <property type="entry name" value="N-ACETYLGLUTAMATE SYNTHASE"/>
    <property type="match status" value="1"/>
</dbReference>
<dbReference type="InterPro" id="IPR036393">
    <property type="entry name" value="AceGlu_kinase-like_sf"/>
</dbReference>
<dbReference type="GO" id="GO:0005524">
    <property type="term" value="F:ATP binding"/>
    <property type="evidence" value="ECO:0007669"/>
    <property type="project" value="UniProtKB-UniRule"/>
</dbReference>
<feature type="domain" description="Aspartate/glutamate/uridylate kinase" evidence="10">
    <location>
        <begin position="7"/>
        <end position="243"/>
    </location>
</feature>
<name>A0AAE3SLX5_9FLAO</name>
<evidence type="ECO:0000256" key="7">
    <source>
        <dbReference type="ARBA" id="ARBA00022840"/>
    </source>
</evidence>
<comment type="catalytic activity">
    <reaction evidence="8 9">
        <text>N-acetyl-L-glutamate + ATP = N-acetyl-L-glutamyl 5-phosphate + ADP</text>
        <dbReference type="Rhea" id="RHEA:14629"/>
        <dbReference type="ChEBI" id="CHEBI:30616"/>
        <dbReference type="ChEBI" id="CHEBI:44337"/>
        <dbReference type="ChEBI" id="CHEBI:57936"/>
        <dbReference type="ChEBI" id="CHEBI:456216"/>
        <dbReference type="EC" id="2.7.2.8"/>
    </reaction>
</comment>
<keyword evidence="9" id="KW-0963">Cytoplasm</keyword>
<feature type="binding site" evidence="9">
    <location>
        <begin position="41"/>
        <end position="42"/>
    </location>
    <ligand>
        <name>substrate</name>
    </ligand>
</feature>
<keyword evidence="6 9" id="KW-0418">Kinase</keyword>
<accession>A0AAE3SLX5</accession>
<comment type="caution">
    <text evidence="11">The sequence shown here is derived from an EMBL/GenBank/DDBJ whole genome shotgun (WGS) entry which is preliminary data.</text>
</comment>
<dbReference type="GO" id="GO:0005737">
    <property type="term" value="C:cytoplasm"/>
    <property type="evidence" value="ECO:0007669"/>
    <property type="project" value="UniProtKB-SubCell"/>
</dbReference>
<dbReference type="HAMAP" id="MF_00082">
    <property type="entry name" value="ArgB"/>
    <property type="match status" value="1"/>
</dbReference>
<reference evidence="11" key="1">
    <citation type="submission" date="2022-11" db="EMBL/GenBank/DDBJ databases">
        <title>The characterization of three novel Bacteroidetes species and genomic analysis of their roles in tidal elemental geochemical cycles.</title>
        <authorList>
            <person name="Ma K.-J."/>
        </authorList>
    </citation>
    <scope>NUCLEOTIDE SEQUENCE</scope>
    <source>
        <strain evidence="11">M415</strain>
    </source>
</reference>
<dbReference type="Pfam" id="PF00696">
    <property type="entry name" value="AA_kinase"/>
    <property type="match status" value="1"/>
</dbReference>
<comment type="pathway">
    <text evidence="1 9">Amino-acid biosynthesis; L-arginine biosynthesis; N(2)-acetyl-L-ornithine from L-glutamate: step 2/4.</text>
</comment>
<evidence type="ECO:0000256" key="8">
    <source>
        <dbReference type="ARBA" id="ARBA00048141"/>
    </source>
</evidence>
<feature type="binding site" evidence="9">
    <location>
        <position position="63"/>
    </location>
    <ligand>
        <name>substrate</name>
    </ligand>
</feature>
<feature type="site" description="Transition state stabilizer" evidence="9">
    <location>
        <position position="9"/>
    </location>
</feature>
<keyword evidence="12" id="KW-1185">Reference proteome</keyword>
<dbReference type="AlphaFoldDB" id="A0AAE3SLX5"/>
<evidence type="ECO:0000256" key="9">
    <source>
        <dbReference type="HAMAP-Rule" id="MF_00082"/>
    </source>
</evidence>
<organism evidence="11 12">
    <name type="scientific">Lentiprolixibacter aurantiacus</name>
    <dbReference type="NCBI Taxonomy" id="2993939"/>
    <lineage>
        <taxon>Bacteria</taxon>
        <taxon>Pseudomonadati</taxon>
        <taxon>Bacteroidota</taxon>
        <taxon>Flavobacteriia</taxon>
        <taxon>Flavobacteriales</taxon>
        <taxon>Flavobacteriaceae</taxon>
        <taxon>Lentiprolixibacter</taxon>
    </lineage>
</organism>
<feature type="binding site" evidence="9">
    <location>
        <position position="158"/>
    </location>
    <ligand>
        <name>substrate</name>
    </ligand>
</feature>
<comment type="similarity">
    <text evidence="9">Belongs to the acetylglutamate kinase family. ArgB subfamily.</text>
</comment>
<dbReference type="InterPro" id="IPR001048">
    <property type="entry name" value="Asp/Glu/Uridylate_kinase"/>
</dbReference>
<keyword evidence="7 9" id="KW-0067">ATP-binding</keyword>
<keyword evidence="5 9" id="KW-0547">Nucleotide-binding</keyword>
<evidence type="ECO:0000256" key="1">
    <source>
        <dbReference type="ARBA" id="ARBA00004828"/>
    </source>
</evidence>
<feature type="site" description="Transition state stabilizer" evidence="9">
    <location>
        <position position="224"/>
    </location>
</feature>
<evidence type="ECO:0000259" key="10">
    <source>
        <dbReference type="Pfam" id="PF00696"/>
    </source>
</evidence>
<dbReference type="EMBL" id="JAPFQP010000001">
    <property type="protein sequence ID" value="MCX2718152.1"/>
    <property type="molecule type" value="Genomic_DNA"/>
</dbReference>
<dbReference type="GO" id="GO:0042450">
    <property type="term" value="P:L-arginine biosynthetic process via ornithine"/>
    <property type="evidence" value="ECO:0007669"/>
    <property type="project" value="UniProtKB-UniRule"/>
</dbReference>
<evidence type="ECO:0000256" key="5">
    <source>
        <dbReference type="ARBA" id="ARBA00022741"/>
    </source>
</evidence>
<keyword evidence="2 9" id="KW-0055">Arginine biosynthesis</keyword>
<evidence type="ECO:0000256" key="3">
    <source>
        <dbReference type="ARBA" id="ARBA00022605"/>
    </source>
</evidence>
<dbReference type="EC" id="2.7.2.8" evidence="9"/>